<name>A0A6N6N5Q2_9BACT</name>
<evidence type="ECO:0000313" key="1">
    <source>
        <dbReference type="EMBL" id="KAB1443560.1"/>
    </source>
</evidence>
<dbReference type="EMBL" id="WAIE01000001">
    <property type="protein sequence ID" value="KAB1443560.1"/>
    <property type="molecule type" value="Genomic_DNA"/>
</dbReference>
<protein>
    <submittedName>
        <fullName evidence="1">Uncharacterized protein</fullName>
    </submittedName>
</protein>
<dbReference type="AlphaFoldDB" id="A0A6N6N5Q2"/>
<evidence type="ECO:0000313" key="2">
    <source>
        <dbReference type="Proteomes" id="UP000438699"/>
    </source>
</evidence>
<organism evidence="1 2">
    <name type="scientific">Pseudodesulfovibrio senegalensis</name>
    <dbReference type="NCBI Taxonomy" id="1721087"/>
    <lineage>
        <taxon>Bacteria</taxon>
        <taxon>Pseudomonadati</taxon>
        <taxon>Thermodesulfobacteriota</taxon>
        <taxon>Desulfovibrionia</taxon>
        <taxon>Desulfovibrionales</taxon>
        <taxon>Desulfovibrionaceae</taxon>
    </lineage>
</organism>
<sequence length="202" mass="23278">MQQVRTKDLIDNSQVKYIQLTDDAYDLILIEKNKKCTIEKKRDILSLCLNFTQASLGVNCIFDDTASQKTIKNSVHPECNYNKRFQAVGNIGREIVGFDPHTKKHRIFDKIEANILHNESLEGTLILGNNAKDNRCGSLQISLPNEIFDNIWEPLQNGLTFSRVKIVLYVNTFWGEVDGNSVCFIERHQPNIVHIEDFRCFF</sequence>
<reference evidence="1 2" key="1">
    <citation type="journal article" date="2017" name="Int. J. Syst. Evol. Microbiol.">
        <title>Desulfovibrio senegalensis sp. nov., a mesophilic sulfate reducer isolated from marine sediment.</title>
        <authorList>
            <person name="Thioye A."/>
            <person name="Gam Z.B.A."/>
            <person name="Mbengue M."/>
            <person name="Cayol J.L."/>
            <person name="Joseph-Bartoli M."/>
            <person name="Toure-Kane C."/>
            <person name="Labat M."/>
        </authorList>
    </citation>
    <scope>NUCLEOTIDE SEQUENCE [LARGE SCALE GENOMIC DNA]</scope>
    <source>
        <strain evidence="1 2">DSM 101509</strain>
    </source>
</reference>
<dbReference type="Proteomes" id="UP000438699">
    <property type="component" value="Unassembled WGS sequence"/>
</dbReference>
<accession>A0A6N6N5Q2</accession>
<dbReference type="RefSeq" id="WP_151149932.1">
    <property type="nucleotide sequence ID" value="NZ_WAIE01000001.1"/>
</dbReference>
<comment type="caution">
    <text evidence="1">The sequence shown here is derived from an EMBL/GenBank/DDBJ whole genome shotgun (WGS) entry which is preliminary data.</text>
</comment>
<keyword evidence="2" id="KW-1185">Reference proteome</keyword>
<proteinExistence type="predicted"/>
<gene>
    <name evidence="1" type="ORF">F8A88_04755</name>
</gene>